<reference evidence="2" key="1">
    <citation type="submission" date="2014-11" db="EMBL/GenBank/DDBJ databases">
        <authorList>
            <person name="Amaro Gonzalez C."/>
        </authorList>
    </citation>
    <scope>NUCLEOTIDE SEQUENCE</scope>
</reference>
<reference evidence="2" key="2">
    <citation type="journal article" date="2015" name="Fish Shellfish Immunol.">
        <title>Early steps in the European eel (Anguilla anguilla)-Vibrio vulnificus interaction in the gills: Role of the RtxA13 toxin.</title>
        <authorList>
            <person name="Callol A."/>
            <person name="Pajuelo D."/>
            <person name="Ebbesson L."/>
            <person name="Teles M."/>
            <person name="MacKenzie S."/>
            <person name="Amaro C."/>
        </authorList>
    </citation>
    <scope>NUCLEOTIDE SEQUENCE</scope>
</reference>
<sequence length="28" mass="3224">MVVILGGYARVCSFFLWLCFCSVLLFHV</sequence>
<proteinExistence type="predicted"/>
<feature type="transmembrane region" description="Helical" evidence="1">
    <location>
        <begin position="6"/>
        <end position="26"/>
    </location>
</feature>
<evidence type="ECO:0000313" key="2">
    <source>
        <dbReference type="EMBL" id="JAH24771.1"/>
    </source>
</evidence>
<keyword evidence="1" id="KW-0472">Membrane</keyword>
<dbReference type="AlphaFoldDB" id="A0A0E9R6K6"/>
<keyword evidence="1" id="KW-0812">Transmembrane</keyword>
<protein>
    <submittedName>
        <fullName evidence="2">Uncharacterized protein</fullName>
    </submittedName>
</protein>
<evidence type="ECO:0000256" key="1">
    <source>
        <dbReference type="SAM" id="Phobius"/>
    </source>
</evidence>
<dbReference type="EMBL" id="GBXM01083806">
    <property type="protein sequence ID" value="JAH24771.1"/>
    <property type="molecule type" value="Transcribed_RNA"/>
</dbReference>
<keyword evidence="1" id="KW-1133">Transmembrane helix</keyword>
<organism evidence="2">
    <name type="scientific">Anguilla anguilla</name>
    <name type="common">European freshwater eel</name>
    <name type="synonym">Muraena anguilla</name>
    <dbReference type="NCBI Taxonomy" id="7936"/>
    <lineage>
        <taxon>Eukaryota</taxon>
        <taxon>Metazoa</taxon>
        <taxon>Chordata</taxon>
        <taxon>Craniata</taxon>
        <taxon>Vertebrata</taxon>
        <taxon>Euteleostomi</taxon>
        <taxon>Actinopterygii</taxon>
        <taxon>Neopterygii</taxon>
        <taxon>Teleostei</taxon>
        <taxon>Anguilliformes</taxon>
        <taxon>Anguillidae</taxon>
        <taxon>Anguilla</taxon>
    </lineage>
</organism>
<name>A0A0E9R6K6_ANGAN</name>
<accession>A0A0E9R6K6</accession>